<dbReference type="Proteomes" id="UP001434419">
    <property type="component" value="Unassembled WGS sequence"/>
</dbReference>
<name>A0ABV2BCL8_9LACO</name>
<evidence type="ECO:0000313" key="1">
    <source>
        <dbReference type="EMBL" id="MES5150998.1"/>
    </source>
</evidence>
<dbReference type="SUPFAM" id="SSF110849">
    <property type="entry name" value="ParB/Sulfiredoxin"/>
    <property type="match status" value="1"/>
</dbReference>
<sequence>MNKVTIKFDKKVDKKLTDDPSISQVGIIYKTKNYKKFVLNSINRVINQTRVNHFVKEYKERQIISPIEVMHNNDGKLVILDGQHRFRAWMKLGLPVYFYETISGDDSTQGLRQRNQGKAWNTLDTVNSFAADDRNKEVQKQYRDLQAIIMFTQNKLGRLPLIPLIELAEGIDKVLDQRIVYSHYDFKNGNYRTYNRPEFEKVILRIADMQSKLDNPISLTAAMFRALFTIMGNQYANASYMAQCINQDRPAFNAIAVSNNNFEVGKQMLNLYNAKAILNGKKPISYALGIDGVILKDKYFKLFLKNKK</sequence>
<dbReference type="InterPro" id="IPR036086">
    <property type="entry name" value="ParB/Sulfiredoxin_sf"/>
</dbReference>
<accession>A0ABV2BCL8</accession>
<organism evidence="1 2">
    <name type="scientific">Lactobacillus crispatus</name>
    <dbReference type="NCBI Taxonomy" id="47770"/>
    <lineage>
        <taxon>Bacteria</taxon>
        <taxon>Bacillati</taxon>
        <taxon>Bacillota</taxon>
        <taxon>Bacilli</taxon>
        <taxon>Lactobacillales</taxon>
        <taxon>Lactobacillaceae</taxon>
        <taxon>Lactobacillus</taxon>
    </lineage>
</organism>
<dbReference type="EMBL" id="JBETVU010000013">
    <property type="protein sequence ID" value="MES5150998.1"/>
    <property type="molecule type" value="Genomic_DNA"/>
</dbReference>
<gene>
    <name evidence="1" type="ORF">ABVC42_14275</name>
</gene>
<evidence type="ECO:0000313" key="2">
    <source>
        <dbReference type="Proteomes" id="UP001434419"/>
    </source>
</evidence>
<dbReference type="Gene3D" id="3.90.1530.10">
    <property type="entry name" value="Conserved hypothetical protein from pyrococcus furiosus pfu- 392566-001, ParB domain"/>
    <property type="match status" value="1"/>
</dbReference>
<keyword evidence="2" id="KW-1185">Reference proteome</keyword>
<reference evidence="1" key="1">
    <citation type="submission" date="2024-06" db="EMBL/GenBank/DDBJ databases">
        <title>Vaginal Lactobacillus fatty acid response mechanisms reveal a metabolite-targeted strategy for bacterial vaginosis treatment.</title>
        <authorList>
            <person name="Zhu M."/>
            <person name="Blainey P.C."/>
            <person name="Bloom S.M."/>
            <person name="Kwon D.S."/>
        </authorList>
    </citation>
    <scope>NUCLEOTIDE SEQUENCE</scope>
    <source>
        <strain evidence="1">194_F1_1</strain>
    </source>
</reference>
<comment type="caution">
    <text evidence="1">The sequence shown here is derived from an EMBL/GenBank/DDBJ whole genome shotgun (WGS) entry which is preliminary data.</text>
</comment>
<proteinExistence type="predicted"/>
<dbReference type="RefSeq" id="WP_133476460.1">
    <property type="nucleotide sequence ID" value="NZ_JBETVU010000013.1"/>
</dbReference>
<protein>
    <submittedName>
        <fullName evidence="1">ParB N-terminal domain-containing protein</fullName>
    </submittedName>
</protein>